<evidence type="ECO:0008006" key="3">
    <source>
        <dbReference type="Google" id="ProtNLM"/>
    </source>
</evidence>
<accession>A0A3N6S4G0</accession>
<gene>
    <name evidence="2" type="ORF">F2Q68_00045773</name>
    <name evidence="1" type="ORF">F2Q70_00044802</name>
</gene>
<dbReference type="EMBL" id="QGKY02000164">
    <property type="protein sequence ID" value="KAF2594123.1"/>
    <property type="molecule type" value="Genomic_DNA"/>
</dbReference>
<evidence type="ECO:0000313" key="1">
    <source>
        <dbReference type="EMBL" id="KAF2594123.1"/>
    </source>
</evidence>
<comment type="caution">
    <text evidence="1">The sequence shown here is derived from an EMBL/GenBank/DDBJ whole genome shotgun (WGS) entry which is preliminary data.</text>
</comment>
<dbReference type="OrthoDB" id="10298326at2759"/>
<dbReference type="AlphaFoldDB" id="A0A3N6S4G0"/>
<proteinExistence type="predicted"/>
<organism evidence="1">
    <name type="scientific">Brassica cretica</name>
    <name type="common">Mustard</name>
    <dbReference type="NCBI Taxonomy" id="69181"/>
    <lineage>
        <taxon>Eukaryota</taxon>
        <taxon>Viridiplantae</taxon>
        <taxon>Streptophyta</taxon>
        <taxon>Embryophyta</taxon>
        <taxon>Tracheophyta</taxon>
        <taxon>Spermatophyta</taxon>
        <taxon>Magnoliopsida</taxon>
        <taxon>eudicotyledons</taxon>
        <taxon>Gunneridae</taxon>
        <taxon>Pentapetalae</taxon>
        <taxon>rosids</taxon>
        <taxon>malvids</taxon>
        <taxon>Brassicales</taxon>
        <taxon>Brassicaceae</taxon>
        <taxon>Brassiceae</taxon>
        <taxon>Brassica</taxon>
    </lineage>
</organism>
<dbReference type="EMBL" id="QGKW02000276">
    <property type="protein sequence ID" value="KAF2607130.1"/>
    <property type="molecule type" value="Genomic_DNA"/>
</dbReference>
<name>A0A3N6S4G0_BRACR</name>
<evidence type="ECO:0000313" key="2">
    <source>
        <dbReference type="EMBL" id="KAF2607130.1"/>
    </source>
</evidence>
<reference evidence="1" key="1">
    <citation type="submission" date="2019-12" db="EMBL/GenBank/DDBJ databases">
        <title>Genome sequencing and annotation of Brassica cretica.</title>
        <authorList>
            <person name="Studholme D.J."/>
            <person name="Sarris P.F."/>
        </authorList>
    </citation>
    <scope>NUCLEOTIDE SEQUENCE</scope>
    <source>
        <strain evidence="2">PFS-001/15</strain>
        <strain evidence="1">PFS-102/07</strain>
        <tissue evidence="1">Leaf</tissue>
    </source>
</reference>
<dbReference type="Proteomes" id="UP000712281">
    <property type="component" value="Unassembled WGS sequence"/>
</dbReference>
<sequence length="117" mass="12939">MVVSVRHNKAKVSSKHCVLSKDKLGGFKGINSLQGHPNLILMVTTQAKQRSYLMSHTTGVAGTLSYVAPEYAMTCRVLEVILDERALDLSFSSHIVMLSLQGDLVEVLHLALKIHRR</sequence>
<protein>
    <recommendedName>
        <fullName evidence="3">Protein kinase domain-containing protein</fullName>
    </recommendedName>
</protein>